<dbReference type="GO" id="GO:0009401">
    <property type="term" value="P:phosphoenolpyruvate-dependent sugar phosphotransferase system"/>
    <property type="evidence" value="ECO:0007669"/>
    <property type="project" value="InterPro"/>
</dbReference>
<dbReference type="GO" id="GO:0016301">
    <property type="term" value="F:kinase activity"/>
    <property type="evidence" value="ECO:0007669"/>
    <property type="project" value="UniProtKB-KW"/>
</dbReference>
<dbReference type="PRINTS" id="PR00107">
    <property type="entry name" value="PHOSPHOCPHPR"/>
</dbReference>
<reference evidence="8 9" key="1">
    <citation type="submission" date="2020-10" db="EMBL/GenBank/DDBJ databases">
        <title>The genome of sulfurovum sp.</title>
        <authorList>
            <person name="Xie S."/>
            <person name="Shao Z."/>
            <person name="Jiang L."/>
        </authorList>
    </citation>
    <scope>NUCLEOTIDE SEQUENCE [LARGE SCALE GENOMIC DNA]</scope>
    <source>
        <strain evidence="8 9">ST-419</strain>
    </source>
</reference>
<comment type="similarity">
    <text evidence="2">Belongs to the PEP-utilizing enzyme family.</text>
</comment>
<dbReference type="Pfam" id="PF00381">
    <property type="entry name" value="PTS-HPr"/>
    <property type="match status" value="1"/>
</dbReference>
<dbReference type="Proteomes" id="UP000595074">
    <property type="component" value="Chromosome"/>
</dbReference>
<dbReference type="PANTHER" id="PTHR46244:SF6">
    <property type="entry name" value="PHOSPHOENOLPYRUVATE-PROTEIN PHOSPHOTRANSFERASE"/>
    <property type="match status" value="1"/>
</dbReference>
<keyword evidence="3 8" id="KW-0808">Transferase</keyword>
<dbReference type="InterPro" id="IPR008279">
    <property type="entry name" value="PEP-util_enz_mobile_dom"/>
</dbReference>
<dbReference type="NCBIfam" id="TIGR01003">
    <property type="entry name" value="PTS_HPr_family"/>
    <property type="match status" value="1"/>
</dbReference>
<dbReference type="Gene3D" id="3.30.1340.10">
    <property type="entry name" value="HPr-like"/>
    <property type="match status" value="1"/>
</dbReference>
<evidence type="ECO:0000313" key="8">
    <source>
        <dbReference type="EMBL" id="QOR62110.1"/>
    </source>
</evidence>
<evidence type="ECO:0000259" key="7">
    <source>
        <dbReference type="PROSITE" id="PS51350"/>
    </source>
</evidence>
<keyword evidence="5" id="KW-0418">Kinase</keyword>
<dbReference type="Pfam" id="PF02896">
    <property type="entry name" value="PEP-utilizers_C"/>
    <property type="match status" value="1"/>
</dbReference>
<dbReference type="AlphaFoldDB" id="A0A7M1S6X8"/>
<feature type="domain" description="HPr" evidence="7">
    <location>
        <begin position="11"/>
        <end position="107"/>
    </location>
</feature>
<dbReference type="Gene3D" id="3.20.20.60">
    <property type="entry name" value="Phosphoenolpyruvate-binding domains"/>
    <property type="match status" value="1"/>
</dbReference>
<accession>A0A7M1S6X8</accession>
<dbReference type="Pfam" id="PF00391">
    <property type="entry name" value="PEP-utilizers"/>
    <property type="match status" value="1"/>
</dbReference>
<dbReference type="SUPFAM" id="SSF52009">
    <property type="entry name" value="Phosphohistidine domain"/>
    <property type="match status" value="1"/>
</dbReference>
<dbReference type="InterPro" id="IPR000032">
    <property type="entry name" value="HPr-like"/>
</dbReference>
<dbReference type="InterPro" id="IPR035895">
    <property type="entry name" value="HPr-like_sf"/>
</dbReference>
<evidence type="ECO:0000256" key="6">
    <source>
        <dbReference type="ARBA" id="ARBA00022842"/>
    </source>
</evidence>
<evidence type="ECO:0000256" key="2">
    <source>
        <dbReference type="ARBA" id="ARBA00007837"/>
    </source>
</evidence>
<dbReference type="Gene3D" id="1.10.274.10">
    <property type="entry name" value="PtsI, HPr-binding domain"/>
    <property type="match status" value="1"/>
</dbReference>
<comment type="cofactor">
    <cofactor evidence="1">
        <name>Mg(2+)</name>
        <dbReference type="ChEBI" id="CHEBI:18420"/>
    </cofactor>
</comment>
<dbReference type="KEGG" id="sinu:IMZ28_01105"/>
<dbReference type="InterPro" id="IPR036637">
    <property type="entry name" value="Phosphohistidine_dom_sf"/>
</dbReference>
<dbReference type="PRINTS" id="PR01736">
    <property type="entry name" value="PHPHTRNFRASE"/>
</dbReference>
<keyword evidence="9" id="KW-1185">Reference proteome</keyword>
<evidence type="ECO:0000256" key="3">
    <source>
        <dbReference type="ARBA" id="ARBA00022679"/>
    </source>
</evidence>
<evidence type="ECO:0000256" key="4">
    <source>
        <dbReference type="ARBA" id="ARBA00022723"/>
    </source>
</evidence>
<dbReference type="PROSITE" id="PS51350">
    <property type="entry name" value="PTS_HPR_DOM"/>
    <property type="match status" value="1"/>
</dbReference>
<keyword evidence="4" id="KW-0479">Metal-binding</keyword>
<dbReference type="InterPro" id="IPR050499">
    <property type="entry name" value="PEP-utilizing_PTS_enzyme"/>
</dbReference>
<evidence type="ECO:0000313" key="9">
    <source>
        <dbReference type="Proteomes" id="UP000595074"/>
    </source>
</evidence>
<evidence type="ECO:0000256" key="5">
    <source>
        <dbReference type="ARBA" id="ARBA00022777"/>
    </source>
</evidence>
<protein>
    <submittedName>
        <fullName evidence="8">Phosphoenolpyruvate--protein phosphotransferase</fullName>
    </submittedName>
</protein>
<dbReference type="SUPFAM" id="SSF51621">
    <property type="entry name" value="Phosphoenolpyruvate/pyruvate domain"/>
    <property type="match status" value="1"/>
</dbReference>
<proteinExistence type="inferred from homology"/>
<dbReference type="GO" id="GO:0046872">
    <property type="term" value="F:metal ion binding"/>
    <property type="evidence" value="ECO:0007669"/>
    <property type="project" value="UniProtKB-KW"/>
</dbReference>
<sequence length="609" mass="67696">MPFFDRLFSKSFSTVLHITSGNGFHLRPAAAFAAEAKKFAAVIEARTHGRSINAKSLNALLSLNLEKGDHFELTCKGKDSREALETLSRKFDILMSNDHEAVRIDKETGAYEGESIEGEIISGGMALSPLWHYTEETIRTQSTTSFTEAVAKSISELEQIYKAHKTDADSGIYLAQKELLASLQQNVTSLEMLEEAVEKAGRELKGGILETRHDDYRDILQRVKMHLGYTTVTAYPQRPFILLADDLLPSRIETLPQNTAGVILRNTSLTSHTAILLRASGIPSLIINTFSMKGKEPDEIILDGHRGIVVIDPTPADIHQAKIRIENDRKNEQTAQSRRFESAVTTSGDTIKVLANVTDVTSAQLAREEGAEGIGLLRTEFLFKEEKPTFEAQVEAYRSIFSLFEEVTVRTLDIGGDKALPYITLPPESNPFLGIRGVRLLKTHPELLEEQMYAIFTAAKGKSVKIMFPMISTVKEFEEAKAFALDVAKKYHLNLDHIEFGIMVEVPSVLFLITHFNDVVDFYSIGTNDLNQYLFATERTHATLKLDPRSEALFAAIKKIVDEAEKPISICGELAGDTKAIGKLIEIGVRRLSVSARNIAQTKETIRNV</sequence>
<organism evidence="8 9">
    <name type="scientific">Sulfurovum indicum</name>
    <dbReference type="NCBI Taxonomy" id="2779528"/>
    <lineage>
        <taxon>Bacteria</taxon>
        <taxon>Pseudomonadati</taxon>
        <taxon>Campylobacterota</taxon>
        <taxon>Epsilonproteobacteria</taxon>
        <taxon>Campylobacterales</taxon>
        <taxon>Sulfurovaceae</taxon>
        <taxon>Sulfurovum</taxon>
    </lineage>
</organism>
<gene>
    <name evidence="8" type="ORF">IMZ28_01105</name>
</gene>
<dbReference type="Gene3D" id="3.50.30.10">
    <property type="entry name" value="Phosphohistidine domain"/>
    <property type="match status" value="1"/>
</dbReference>
<dbReference type="InterPro" id="IPR000121">
    <property type="entry name" value="PEP_util_C"/>
</dbReference>
<evidence type="ECO:0000256" key="1">
    <source>
        <dbReference type="ARBA" id="ARBA00001946"/>
    </source>
</evidence>
<dbReference type="RefSeq" id="WP_197548811.1">
    <property type="nucleotide sequence ID" value="NZ_CP063164.1"/>
</dbReference>
<dbReference type="PANTHER" id="PTHR46244">
    <property type="entry name" value="PHOSPHOENOLPYRUVATE-PROTEIN PHOSPHOTRANSFERASE"/>
    <property type="match status" value="1"/>
</dbReference>
<dbReference type="SUPFAM" id="SSF55594">
    <property type="entry name" value="HPr-like"/>
    <property type="match status" value="1"/>
</dbReference>
<name>A0A7M1S6X8_9BACT</name>
<dbReference type="InterPro" id="IPR015813">
    <property type="entry name" value="Pyrv/PenolPyrv_kinase-like_dom"/>
</dbReference>
<keyword evidence="6" id="KW-0460">Magnesium</keyword>
<dbReference type="EMBL" id="CP063164">
    <property type="protein sequence ID" value="QOR62110.1"/>
    <property type="molecule type" value="Genomic_DNA"/>
</dbReference>
<dbReference type="InterPro" id="IPR036618">
    <property type="entry name" value="PtsI_HPr-bd_sf"/>
</dbReference>
<dbReference type="InterPro" id="IPR040442">
    <property type="entry name" value="Pyrv_kinase-like_dom_sf"/>
</dbReference>
<keyword evidence="8" id="KW-0670">Pyruvate</keyword>